<keyword evidence="4" id="KW-0395">Inflammatory response</keyword>
<evidence type="ECO:0000256" key="3">
    <source>
        <dbReference type="ARBA" id="ARBA00022737"/>
    </source>
</evidence>
<dbReference type="InterPro" id="IPR001611">
    <property type="entry name" value="Leu-rich_rpt"/>
</dbReference>
<evidence type="ECO:0000256" key="5">
    <source>
        <dbReference type="SAM" id="Phobius"/>
    </source>
</evidence>
<evidence type="ECO:0000256" key="4">
    <source>
        <dbReference type="PIRNR" id="PIRNR037595"/>
    </source>
</evidence>
<dbReference type="InterPro" id="IPR003591">
    <property type="entry name" value="Leu-rich_rpt_typical-subtyp"/>
</dbReference>
<dbReference type="STRING" id="75743.A0A401PR81"/>
<feature type="transmembrane region" description="Helical" evidence="5">
    <location>
        <begin position="693"/>
        <end position="715"/>
    </location>
</feature>
<keyword evidence="4" id="KW-0391">Immunity</keyword>
<keyword evidence="5" id="KW-0812">Transmembrane</keyword>
<evidence type="ECO:0008006" key="8">
    <source>
        <dbReference type="Google" id="ProtNLM"/>
    </source>
</evidence>
<dbReference type="GO" id="GO:0006954">
    <property type="term" value="P:inflammatory response"/>
    <property type="evidence" value="ECO:0007669"/>
    <property type="project" value="UniProtKB-UniRule"/>
</dbReference>
<dbReference type="SUPFAM" id="SSF52058">
    <property type="entry name" value="L domain-like"/>
    <property type="match status" value="2"/>
</dbReference>
<protein>
    <recommendedName>
        <fullName evidence="8">LRRCT domain-containing protein</fullName>
    </recommendedName>
</protein>
<dbReference type="GO" id="GO:0045087">
    <property type="term" value="P:innate immune response"/>
    <property type="evidence" value="ECO:0007669"/>
    <property type="project" value="UniProtKB-UniRule"/>
</dbReference>
<accession>A0A401PR81</accession>
<evidence type="ECO:0000256" key="1">
    <source>
        <dbReference type="ARBA" id="ARBA00022614"/>
    </source>
</evidence>
<dbReference type="GO" id="GO:0004888">
    <property type="term" value="F:transmembrane signaling receptor activity"/>
    <property type="evidence" value="ECO:0007669"/>
    <property type="project" value="InterPro"/>
</dbReference>
<dbReference type="OMA" id="DWAMVTC"/>
<sequence length="734" mass="82238">MRFCDVAAEPRAAELRLRVPVNERTRSPDMSVCCGCCSVGLGIAVGMELRVRSIYLILTALMILDEGSNGEVSLVKSLGSCRMVGTVTFCQGARLQRVPIDLPIKTEELLLDGNDIKAIYNKSLSAYRRLHTLNLGGNQLELIEAGAFTHNSNLQDLNLQNNRIDLNYLETRLALRTLPALTRLDLSGNRLSEVIASCVVQNLTTLEYLSLARNFIMRLEPSTLDGLDQLRELNLEKNYIFEIESGTFEGLKSLTRLNLAHNHIPCVVDFSLHQVKTLNISHNIVELFLARENEIEFQLETLDLSRNKLLFFPLLPRRNKLKQLLLADNEMSFYSELMNDSSAEVHFIQIVGNATNITSINLWDEVVSVSLPELQVLDMSRNLFRYLPPGFLRGITSLSALQLNQNCLRTFSLTEQDPFVFLQTIDLSQNQLSHLNLNVSRLERLSQFNLSFNRFESVPSDLFTKMPRLTMVDLSHNHVPVCDGPLGNGERTSHTGCAVLAHIKSLRRLYLSDCALVTLPAAAFVGSPLTHLDLSSNAGIRLEASTFHAVAKTLQFLSLRNNGLDSNQLDTGLQVTFSNLKTLDLSENSITSLCPVLKNLPLKLLDLRKNKLSMLQQDVLQGLLQSLRALFLSDNTYDCCQLDWWTSLINTQSLIIPDRAEVTCNTSLRLEHMDRISHSTKANCKVDNTVLKYFLLLLPTILCIVTVCAMVALSLSSKLLPKYVKAKCGSRAEY</sequence>
<dbReference type="PANTHER" id="PTHR24369">
    <property type="entry name" value="ANTIGEN BSP, PUTATIVE-RELATED"/>
    <property type="match status" value="1"/>
</dbReference>
<keyword evidence="7" id="KW-1185">Reference proteome</keyword>
<dbReference type="PIRSF" id="PIRSF037595">
    <property type="entry name" value="Toll-like_receptor"/>
    <property type="match status" value="1"/>
</dbReference>
<comment type="caution">
    <text evidence="6">The sequence shown here is derived from an EMBL/GenBank/DDBJ whole genome shotgun (WGS) entry which is preliminary data.</text>
</comment>
<keyword evidence="2" id="KW-0732">Signal</keyword>
<keyword evidence="5" id="KW-0472">Membrane</keyword>
<gene>
    <name evidence="6" type="ORF">scyTo_0016451</name>
</gene>
<dbReference type="AlphaFoldDB" id="A0A401PR81"/>
<evidence type="ECO:0000256" key="2">
    <source>
        <dbReference type="ARBA" id="ARBA00022729"/>
    </source>
</evidence>
<reference evidence="6 7" key="1">
    <citation type="journal article" date="2018" name="Nat. Ecol. Evol.">
        <title>Shark genomes provide insights into elasmobranch evolution and the origin of vertebrates.</title>
        <authorList>
            <person name="Hara Y"/>
            <person name="Yamaguchi K"/>
            <person name="Onimaru K"/>
            <person name="Kadota M"/>
            <person name="Koyanagi M"/>
            <person name="Keeley SD"/>
            <person name="Tatsumi K"/>
            <person name="Tanaka K"/>
            <person name="Motone F"/>
            <person name="Kageyama Y"/>
            <person name="Nozu R"/>
            <person name="Adachi N"/>
            <person name="Nishimura O"/>
            <person name="Nakagawa R"/>
            <person name="Tanegashima C"/>
            <person name="Kiyatake I"/>
            <person name="Matsumoto R"/>
            <person name="Murakumo K"/>
            <person name="Nishida K"/>
            <person name="Terakita A"/>
            <person name="Kuratani S"/>
            <person name="Sato K"/>
            <person name="Hyodo S Kuraku.S."/>
        </authorList>
    </citation>
    <scope>NUCLEOTIDE SEQUENCE [LARGE SCALE GENOMIC DNA]</scope>
</reference>
<dbReference type="Pfam" id="PF13855">
    <property type="entry name" value="LRR_8"/>
    <property type="match status" value="4"/>
</dbReference>
<dbReference type="Pfam" id="PF00560">
    <property type="entry name" value="LRR_1"/>
    <property type="match status" value="1"/>
</dbReference>
<keyword evidence="1" id="KW-0433">Leucine-rich repeat</keyword>
<dbReference type="PROSITE" id="PS51450">
    <property type="entry name" value="LRR"/>
    <property type="match status" value="3"/>
</dbReference>
<keyword evidence="4" id="KW-0399">Innate immunity</keyword>
<dbReference type="OrthoDB" id="676979at2759"/>
<keyword evidence="4" id="KW-0675">Receptor</keyword>
<keyword evidence="3" id="KW-0677">Repeat</keyword>
<evidence type="ECO:0000313" key="7">
    <source>
        <dbReference type="Proteomes" id="UP000288216"/>
    </source>
</evidence>
<dbReference type="FunFam" id="3.80.10.10:FF:001164">
    <property type="entry name" value="GH01279p"/>
    <property type="match status" value="1"/>
</dbReference>
<dbReference type="Gene3D" id="3.80.10.10">
    <property type="entry name" value="Ribonuclease Inhibitor"/>
    <property type="match status" value="4"/>
</dbReference>
<proteinExistence type="inferred from homology"/>
<evidence type="ECO:0000313" key="6">
    <source>
        <dbReference type="EMBL" id="GCB75634.1"/>
    </source>
</evidence>
<dbReference type="InterPro" id="IPR032675">
    <property type="entry name" value="LRR_dom_sf"/>
</dbReference>
<organism evidence="6 7">
    <name type="scientific">Scyliorhinus torazame</name>
    <name type="common">Cloudy catshark</name>
    <name type="synonym">Catulus torazame</name>
    <dbReference type="NCBI Taxonomy" id="75743"/>
    <lineage>
        <taxon>Eukaryota</taxon>
        <taxon>Metazoa</taxon>
        <taxon>Chordata</taxon>
        <taxon>Craniata</taxon>
        <taxon>Vertebrata</taxon>
        <taxon>Chondrichthyes</taxon>
        <taxon>Elasmobranchii</taxon>
        <taxon>Galeomorphii</taxon>
        <taxon>Galeoidea</taxon>
        <taxon>Carcharhiniformes</taxon>
        <taxon>Scyliorhinidae</taxon>
        <taxon>Scyliorhinus</taxon>
    </lineage>
</organism>
<dbReference type="EMBL" id="BFAA01009943">
    <property type="protein sequence ID" value="GCB75634.1"/>
    <property type="molecule type" value="Genomic_DNA"/>
</dbReference>
<dbReference type="GO" id="GO:0005886">
    <property type="term" value="C:plasma membrane"/>
    <property type="evidence" value="ECO:0007669"/>
    <property type="project" value="TreeGrafter"/>
</dbReference>
<dbReference type="InterPro" id="IPR050541">
    <property type="entry name" value="LRR_TM_domain-containing"/>
</dbReference>
<dbReference type="SMART" id="SM00365">
    <property type="entry name" value="LRR_SD22"/>
    <property type="match status" value="5"/>
</dbReference>
<keyword evidence="5" id="KW-1133">Transmembrane helix</keyword>
<dbReference type="GO" id="GO:0002224">
    <property type="term" value="P:toll-like receptor signaling pathway"/>
    <property type="evidence" value="ECO:0007669"/>
    <property type="project" value="InterPro"/>
</dbReference>
<dbReference type="SMART" id="SM00369">
    <property type="entry name" value="LRR_TYP"/>
    <property type="match status" value="11"/>
</dbReference>
<dbReference type="InterPro" id="IPR017241">
    <property type="entry name" value="Toll-like_receptor"/>
</dbReference>
<dbReference type="Proteomes" id="UP000288216">
    <property type="component" value="Unassembled WGS sequence"/>
</dbReference>
<dbReference type="PANTHER" id="PTHR24369:SF210">
    <property type="entry name" value="CHAOPTIN-RELATED"/>
    <property type="match status" value="1"/>
</dbReference>
<comment type="similarity">
    <text evidence="4">Belongs to the Toll-like receptor family.</text>
</comment>
<name>A0A401PR81_SCYTO</name>